<dbReference type="AlphaFoldDB" id="A0A2K3MHD2"/>
<accession>A0A2K3MHD2</accession>
<feature type="domain" description="DUF3615" evidence="1">
    <location>
        <begin position="47"/>
        <end position="105"/>
    </location>
</feature>
<gene>
    <name evidence="2" type="ORF">L195_g046297</name>
</gene>
<proteinExistence type="predicted"/>
<comment type="caution">
    <text evidence="2">The sequence shown here is derived from an EMBL/GenBank/DDBJ whole genome shotgun (WGS) entry which is preliminary data.</text>
</comment>
<reference evidence="2 3" key="1">
    <citation type="journal article" date="2014" name="Am. J. Bot.">
        <title>Genome assembly and annotation for red clover (Trifolium pratense; Fabaceae).</title>
        <authorList>
            <person name="Istvanek J."/>
            <person name="Jaros M."/>
            <person name="Krenek A."/>
            <person name="Repkova J."/>
        </authorList>
    </citation>
    <scope>NUCLEOTIDE SEQUENCE [LARGE SCALE GENOMIC DNA]</scope>
    <source>
        <strain evidence="3">cv. Tatra</strain>
        <tissue evidence="2">Young leaves</tissue>
    </source>
</reference>
<dbReference type="PANTHER" id="PTHR34710">
    <property type="entry name" value="OS03G0834100 PROTEIN"/>
    <property type="match status" value="1"/>
</dbReference>
<dbReference type="Pfam" id="PF12274">
    <property type="entry name" value="DUF3615"/>
    <property type="match status" value="1"/>
</dbReference>
<organism evidence="2 3">
    <name type="scientific">Trifolium pratense</name>
    <name type="common">Red clover</name>
    <dbReference type="NCBI Taxonomy" id="57577"/>
    <lineage>
        <taxon>Eukaryota</taxon>
        <taxon>Viridiplantae</taxon>
        <taxon>Streptophyta</taxon>
        <taxon>Embryophyta</taxon>
        <taxon>Tracheophyta</taxon>
        <taxon>Spermatophyta</taxon>
        <taxon>Magnoliopsida</taxon>
        <taxon>eudicotyledons</taxon>
        <taxon>Gunneridae</taxon>
        <taxon>Pentapetalae</taxon>
        <taxon>rosids</taxon>
        <taxon>fabids</taxon>
        <taxon>Fabales</taxon>
        <taxon>Fabaceae</taxon>
        <taxon>Papilionoideae</taxon>
        <taxon>50 kb inversion clade</taxon>
        <taxon>NPAAA clade</taxon>
        <taxon>Hologalegina</taxon>
        <taxon>IRL clade</taxon>
        <taxon>Trifolieae</taxon>
        <taxon>Trifolium</taxon>
    </lineage>
</organism>
<dbReference type="Proteomes" id="UP000236291">
    <property type="component" value="Unassembled WGS sequence"/>
</dbReference>
<protein>
    <recommendedName>
        <fullName evidence="1">DUF3615 domain-containing protein</fullName>
    </recommendedName>
</protein>
<name>A0A2K3MHD2_TRIPR</name>
<dbReference type="PANTHER" id="PTHR34710:SF20">
    <property type="entry name" value="OS10G0550200 PROTEIN"/>
    <property type="match status" value="1"/>
</dbReference>
<evidence type="ECO:0000259" key="1">
    <source>
        <dbReference type="Pfam" id="PF12274"/>
    </source>
</evidence>
<reference evidence="2 3" key="2">
    <citation type="journal article" date="2017" name="Front. Plant Sci.">
        <title>Gene Classification and Mining of Molecular Markers Useful in Red Clover (Trifolium pratense) Breeding.</title>
        <authorList>
            <person name="Istvanek J."/>
            <person name="Dluhosova J."/>
            <person name="Dluhos P."/>
            <person name="Patkova L."/>
            <person name="Nedelnik J."/>
            <person name="Repkova J."/>
        </authorList>
    </citation>
    <scope>NUCLEOTIDE SEQUENCE [LARGE SCALE GENOMIC DNA]</scope>
    <source>
        <strain evidence="3">cv. Tatra</strain>
        <tissue evidence="2">Young leaves</tissue>
    </source>
</reference>
<dbReference type="EMBL" id="ASHM01062002">
    <property type="protein sequence ID" value="PNX90174.1"/>
    <property type="molecule type" value="Genomic_DNA"/>
</dbReference>
<sequence length="172" mass="19575">MNGPVTVELEGETNDSLEMENDLNSLENRARWMMRLLCIAILLVLEPAWFHCNFKAKDSSSSSIEEFFGEIHRVSGSDIVTTFQVIKDDEKHAGCEYCRDRINHPVDGYKKGRPDQYSGKMQASCTYTPPCIWKTYFSPSIEQFSGEIDKVNGSEPVVKTSIYQSSWSPFRA</sequence>
<evidence type="ECO:0000313" key="2">
    <source>
        <dbReference type="EMBL" id="PNX90174.1"/>
    </source>
</evidence>
<dbReference type="InterPro" id="IPR022059">
    <property type="entry name" value="DUF3615"/>
</dbReference>
<evidence type="ECO:0000313" key="3">
    <source>
        <dbReference type="Proteomes" id="UP000236291"/>
    </source>
</evidence>